<sequence>MKFSHLPNLITISRIALAPVLILVLKDGDYGAALIVFAIAGLSDGLDGWIAKRFKLITHMGAVLDPLADKILLVSAYVMLTVLGHLPFWLVLAVAFRDLLIIGGYLLYTSMAGAVQMHPSRLSKFNTVMQIVLVIAILGHEAAGLSYPILLEGLIYAVLVTTVASGAHYLWIWIVMKDIRPALPKKRPHA</sequence>
<dbReference type="InterPro" id="IPR050324">
    <property type="entry name" value="CDP-alcohol_PTase-I"/>
</dbReference>
<dbReference type="PIRSF" id="PIRSF000847">
    <property type="entry name" value="Phos_ph_gly_syn"/>
    <property type="match status" value="1"/>
</dbReference>
<comment type="pathway">
    <text evidence="2">Phospholipid metabolism; phosphatidylglycerol biosynthesis; phosphatidylglycerol from CDP-diacylglycerol: step 1/2.</text>
</comment>
<dbReference type="PANTHER" id="PTHR14269:SF11">
    <property type="entry name" value="CDP-DIACYLGLYCEROL--GLYCEROL-3-PHOSPHATE 3-PHOSPHATIDYLTRANSFERASE"/>
    <property type="match status" value="1"/>
</dbReference>
<evidence type="ECO:0000256" key="12">
    <source>
        <dbReference type="ARBA" id="ARBA00023264"/>
    </source>
</evidence>
<evidence type="ECO:0000256" key="10">
    <source>
        <dbReference type="ARBA" id="ARBA00023136"/>
    </source>
</evidence>
<accession>A0A1F6TLP6</accession>
<evidence type="ECO:0000313" key="16">
    <source>
        <dbReference type="Proteomes" id="UP000178885"/>
    </source>
</evidence>
<evidence type="ECO:0000313" key="15">
    <source>
        <dbReference type="EMBL" id="OGI46053.1"/>
    </source>
</evidence>
<dbReference type="STRING" id="1817760.A2151_09685"/>
<gene>
    <name evidence="15" type="ORF">A2151_09685</name>
</gene>
<dbReference type="InterPro" id="IPR004570">
    <property type="entry name" value="Phosphatidylglycerol_P_synth"/>
</dbReference>
<evidence type="ECO:0000256" key="2">
    <source>
        <dbReference type="ARBA" id="ARBA00005042"/>
    </source>
</evidence>
<feature type="transmembrane region" description="Helical" evidence="14">
    <location>
        <begin position="153"/>
        <end position="176"/>
    </location>
</feature>
<protein>
    <recommendedName>
        <fullName evidence="5">CDP-diacylglycerol--glycerol-3-phosphate 3-phosphatidyltransferase</fullName>
        <ecNumber evidence="4">2.7.8.5</ecNumber>
    </recommendedName>
</protein>
<organism evidence="15 16">
    <name type="scientific">Candidatus Muproteobacteria bacterium RBG_16_65_34</name>
    <dbReference type="NCBI Taxonomy" id="1817760"/>
    <lineage>
        <taxon>Bacteria</taxon>
        <taxon>Pseudomonadati</taxon>
        <taxon>Pseudomonadota</taxon>
        <taxon>Candidatus Muproteobacteria</taxon>
    </lineage>
</organism>
<reference evidence="15 16" key="1">
    <citation type="journal article" date="2016" name="Nat. Commun.">
        <title>Thousands of microbial genomes shed light on interconnected biogeochemical processes in an aquifer system.</title>
        <authorList>
            <person name="Anantharaman K."/>
            <person name="Brown C.T."/>
            <person name="Hug L.A."/>
            <person name="Sharon I."/>
            <person name="Castelle C.J."/>
            <person name="Probst A.J."/>
            <person name="Thomas B.C."/>
            <person name="Singh A."/>
            <person name="Wilkins M.J."/>
            <person name="Karaoz U."/>
            <person name="Brodie E.L."/>
            <person name="Williams K.H."/>
            <person name="Hubbard S.S."/>
            <person name="Banfield J.F."/>
        </authorList>
    </citation>
    <scope>NUCLEOTIDE SEQUENCE [LARGE SCALE GENOMIC DNA]</scope>
</reference>
<evidence type="ECO:0000256" key="4">
    <source>
        <dbReference type="ARBA" id="ARBA00013170"/>
    </source>
</evidence>
<evidence type="ECO:0000256" key="3">
    <source>
        <dbReference type="ARBA" id="ARBA00010441"/>
    </source>
</evidence>
<keyword evidence="6" id="KW-0444">Lipid biosynthesis</keyword>
<dbReference type="InterPro" id="IPR043130">
    <property type="entry name" value="CDP-OH_PTrfase_TM_dom"/>
</dbReference>
<dbReference type="Gene3D" id="1.20.120.1760">
    <property type="match status" value="1"/>
</dbReference>
<evidence type="ECO:0000256" key="9">
    <source>
        <dbReference type="ARBA" id="ARBA00023098"/>
    </source>
</evidence>
<keyword evidence="12" id="KW-1208">Phospholipid metabolism</keyword>
<evidence type="ECO:0000256" key="8">
    <source>
        <dbReference type="ARBA" id="ARBA00022989"/>
    </source>
</evidence>
<keyword evidence="10 14" id="KW-0472">Membrane</keyword>
<keyword evidence="9" id="KW-0443">Lipid metabolism</keyword>
<comment type="caution">
    <text evidence="15">The sequence shown here is derived from an EMBL/GenBank/DDBJ whole genome shotgun (WGS) entry which is preliminary data.</text>
</comment>
<evidence type="ECO:0000256" key="11">
    <source>
        <dbReference type="ARBA" id="ARBA00023209"/>
    </source>
</evidence>
<feature type="transmembrane region" description="Helical" evidence="14">
    <location>
        <begin position="31"/>
        <end position="50"/>
    </location>
</feature>
<dbReference type="PANTHER" id="PTHR14269">
    <property type="entry name" value="CDP-DIACYLGLYCEROL--GLYCEROL-3-PHOSPHATE 3-PHOSPHATIDYLTRANSFERASE-RELATED"/>
    <property type="match status" value="1"/>
</dbReference>
<keyword evidence="8 14" id="KW-1133">Transmembrane helix</keyword>
<feature type="transmembrane region" description="Helical" evidence="14">
    <location>
        <begin position="127"/>
        <end position="147"/>
    </location>
</feature>
<feature type="transmembrane region" description="Helical" evidence="14">
    <location>
        <begin position="99"/>
        <end position="115"/>
    </location>
</feature>
<proteinExistence type="inferred from homology"/>
<feature type="transmembrane region" description="Helical" evidence="14">
    <location>
        <begin position="71"/>
        <end position="93"/>
    </location>
</feature>
<dbReference type="AlphaFoldDB" id="A0A1F6TLP6"/>
<evidence type="ECO:0000256" key="6">
    <source>
        <dbReference type="ARBA" id="ARBA00022516"/>
    </source>
</evidence>
<evidence type="ECO:0000256" key="1">
    <source>
        <dbReference type="ARBA" id="ARBA00004141"/>
    </source>
</evidence>
<dbReference type="EMBL" id="MFSU01000089">
    <property type="protein sequence ID" value="OGI46053.1"/>
    <property type="molecule type" value="Genomic_DNA"/>
</dbReference>
<name>A0A1F6TLP6_9PROT</name>
<keyword evidence="11" id="KW-0594">Phospholipid biosynthesis</keyword>
<dbReference type="GO" id="GO:0008444">
    <property type="term" value="F:CDP-diacylglycerol-glycerol-3-phosphate 3-phosphatidyltransferase activity"/>
    <property type="evidence" value="ECO:0007669"/>
    <property type="project" value="UniProtKB-EC"/>
</dbReference>
<evidence type="ECO:0000256" key="5">
    <source>
        <dbReference type="ARBA" id="ARBA00014944"/>
    </source>
</evidence>
<feature type="transmembrane region" description="Helical" evidence="14">
    <location>
        <begin position="7"/>
        <end position="25"/>
    </location>
</feature>
<comment type="subcellular location">
    <subcellularLocation>
        <location evidence="1">Membrane</location>
        <topology evidence="1">Multi-pass membrane protein</topology>
    </subcellularLocation>
</comment>
<evidence type="ECO:0000256" key="7">
    <source>
        <dbReference type="ARBA" id="ARBA00022692"/>
    </source>
</evidence>
<comment type="similarity">
    <text evidence="3">Belongs to the CDP-alcohol phosphatidyltransferase class-I family.</text>
</comment>
<keyword evidence="7 14" id="KW-0812">Transmembrane</keyword>
<dbReference type="EC" id="2.7.8.5" evidence="4"/>
<evidence type="ECO:0000256" key="14">
    <source>
        <dbReference type="SAM" id="Phobius"/>
    </source>
</evidence>
<dbReference type="Proteomes" id="UP000178885">
    <property type="component" value="Unassembled WGS sequence"/>
</dbReference>
<dbReference type="Pfam" id="PF01066">
    <property type="entry name" value="CDP-OH_P_transf"/>
    <property type="match status" value="1"/>
</dbReference>
<dbReference type="InterPro" id="IPR000462">
    <property type="entry name" value="CDP-OH_P_trans"/>
</dbReference>
<comment type="catalytic activity">
    <reaction evidence="13">
        <text>a CDP-1,2-diacyl-sn-glycerol + sn-glycerol 3-phosphate = a 1,2-diacyl-sn-glycero-3-phospho-(1'-sn-glycero-3'-phosphate) + CMP + H(+)</text>
        <dbReference type="Rhea" id="RHEA:12593"/>
        <dbReference type="ChEBI" id="CHEBI:15378"/>
        <dbReference type="ChEBI" id="CHEBI:57597"/>
        <dbReference type="ChEBI" id="CHEBI:58332"/>
        <dbReference type="ChEBI" id="CHEBI:60110"/>
        <dbReference type="ChEBI" id="CHEBI:60377"/>
        <dbReference type="EC" id="2.7.8.5"/>
    </reaction>
</comment>
<evidence type="ECO:0000256" key="13">
    <source>
        <dbReference type="ARBA" id="ARBA00048586"/>
    </source>
</evidence>
<dbReference type="GO" id="GO:0046474">
    <property type="term" value="P:glycerophospholipid biosynthetic process"/>
    <property type="evidence" value="ECO:0007669"/>
    <property type="project" value="TreeGrafter"/>
</dbReference>
<dbReference type="GO" id="GO:0016020">
    <property type="term" value="C:membrane"/>
    <property type="evidence" value="ECO:0007669"/>
    <property type="project" value="UniProtKB-SubCell"/>
</dbReference>